<feature type="domain" description="Rad50/SbcC-type AAA" evidence="2">
    <location>
        <begin position="6"/>
        <end position="225"/>
    </location>
</feature>
<dbReference type="PANTHER" id="PTHR32114">
    <property type="entry name" value="ABC TRANSPORTER ABCH.3"/>
    <property type="match status" value="1"/>
</dbReference>
<feature type="coiled-coil region" evidence="1">
    <location>
        <begin position="388"/>
        <end position="429"/>
    </location>
</feature>
<dbReference type="InterPro" id="IPR027417">
    <property type="entry name" value="P-loop_NTPase"/>
</dbReference>
<dbReference type="Gene3D" id="3.40.50.300">
    <property type="entry name" value="P-loop containing nucleotide triphosphate hydrolases"/>
    <property type="match status" value="2"/>
</dbReference>
<dbReference type="EMBL" id="KU574722">
    <property type="protein sequence ID" value="AMM43811.1"/>
    <property type="molecule type" value="Genomic_DNA"/>
</dbReference>
<keyword evidence="3" id="KW-0540">Nuclease</keyword>
<dbReference type="Gene3D" id="1.10.287.510">
    <property type="entry name" value="Helix hairpin bin"/>
    <property type="match status" value="1"/>
</dbReference>
<keyword evidence="4" id="KW-1185">Reference proteome</keyword>
<keyword evidence="3" id="KW-0378">Hydrolase</keyword>
<feature type="coiled-coil region" evidence="1">
    <location>
        <begin position="180"/>
        <end position="295"/>
    </location>
</feature>
<dbReference type="Proteomes" id="UP000223891">
    <property type="component" value="Segment"/>
</dbReference>
<dbReference type="SUPFAM" id="SSF75712">
    <property type="entry name" value="Rad50 coiled-coil Zn hook"/>
    <property type="match status" value="1"/>
</dbReference>
<dbReference type="GO" id="GO:0016887">
    <property type="term" value="F:ATP hydrolysis activity"/>
    <property type="evidence" value="ECO:0007669"/>
    <property type="project" value="InterPro"/>
</dbReference>
<evidence type="ECO:0000313" key="4">
    <source>
        <dbReference type="Proteomes" id="UP000223891"/>
    </source>
</evidence>
<evidence type="ECO:0000259" key="2">
    <source>
        <dbReference type="Pfam" id="PF13476"/>
    </source>
</evidence>
<name>A0A1L2CUW2_9CAUD</name>
<gene>
    <name evidence="3" type="ORF">CBB_246</name>
</gene>
<proteinExistence type="predicted"/>
<accession>A0A1L2CUW2</accession>
<dbReference type="SUPFAM" id="SSF52540">
    <property type="entry name" value="P-loop containing nucleoside triphosphate hydrolases"/>
    <property type="match status" value="1"/>
</dbReference>
<evidence type="ECO:0000256" key="1">
    <source>
        <dbReference type="SAM" id="Coils"/>
    </source>
</evidence>
<dbReference type="GO" id="GO:0004519">
    <property type="term" value="F:endonuclease activity"/>
    <property type="evidence" value="ECO:0007669"/>
    <property type="project" value="UniProtKB-KW"/>
</dbReference>
<dbReference type="GO" id="GO:0006302">
    <property type="term" value="P:double-strand break repair"/>
    <property type="evidence" value="ECO:0007669"/>
    <property type="project" value="InterPro"/>
</dbReference>
<sequence>MLSIKRISMRNFFSFGNAPQVLELDSTDLALVLGQNNDASVGDDAAGRRNGVGKSAIIQGIVFGLYGKSIGNDIKIPNLVNKINAKNCEVTIDFEKDGVEYRIERGRNPTFFNFLTLGDHQNVVDDSRGEKKDTQEDLNEILGISQLLFEHIVVLNANVEPFLSLSQQKQREMIEELLGITQLTEKANLLKDMYKETKRQADQEKFKIETITESNKRIQQSIESLQTRANEFEQKKAQTIKELTDNLKDFEGVDFNQLFVLAEQMEAAIAHNNAREKLENRVNQLAVKHEEYSISLQEKKDAVLKQIEDLSKLDIDAELSLHEELEMWNTLDQMLKESLNTKRFKEQQIKSVSEKLKLQNTSLASTKLNMATLADNKCPMCQSELEKSHSHDEMIKKSEETIKELEESIKVLESELETLQNEVQELEIFDMPEKPKTFYPSISEAKLHEHKLEELKKQSTGDDINIYDEELMTAFAELESTELMDVPEVYSTDEVKDLKRAYDSYITSLEREQNSQNPFFEQIETLKTNSIQSVDYDEYNKLVKLADHQDYLTKLLMNKDSFVRRRIIDQNISFLNSRLQYWIDKSGSQHTVEFLNDLSVDINLNGQSYDFKQLSRGERTRVIIALNLAFRDTYESLYQGINILLVDELLDNGLDSGGIECSWHMLQDLSAIRGKNIFVVSHREELVNRASSILRVVKEDSFSTMEFCDVLDL</sequence>
<keyword evidence="3" id="KW-0255">Endonuclease</keyword>
<evidence type="ECO:0000313" key="3">
    <source>
        <dbReference type="EMBL" id="AMM43811.1"/>
    </source>
</evidence>
<dbReference type="InterPro" id="IPR038729">
    <property type="entry name" value="Rad50/SbcC_AAA"/>
</dbReference>
<dbReference type="PANTHER" id="PTHR32114:SF2">
    <property type="entry name" value="ABC TRANSPORTER ABCH.3"/>
    <property type="match status" value="1"/>
</dbReference>
<reference evidence="4" key="1">
    <citation type="submission" date="2016-01" db="EMBL/GenBank/DDBJ databases">
        <title>Isolation and Characterization of Enterobacteria phage CBB.</title>
        <authorList>
            <person name="Buttimer C.T.H."/>
            <person name="Hendrix H."/>
            <person name="Alexandre H."/>
            <person name="O'Mahony J."/>
            <person name="Lavigne R."/>
            <person name="Coffey A."/>
        </authorList>
    </citation>
    <scope>NUCLEOTIDE SEQUENCE [LARGE SCALE GENOMIC DNA]</scope>
</reference>
<organism evidence="3 4">
    <name type="scientific">Pectobacterium phage vB_PcaM_CBB</name>
    <dbReference type="NCBI Taxonomy" id="2772511"/>
    <lineage>
        <taxon>Viruses</taxon>
        <taxon>Duplodnaviria</taxon>
        <taxon>Heunggongvirae</taxon>
        <taxon>Uroviricota</taxon>
        <taxon>Caudoviricetes</taxon>
        <taxon>Mimasvirus</taxon>
        <taxon>Mimasvirus CBB</taxon>
    </lineage>
</organism>
<keyword evidence="1" id="KW-0175">Coiled coil</keyword>
<dbReference type="Pfam" id="PF13476">
    <property type="entry name" value="AAA_23"/>
    <property type="match status" value="1"/>
</dbReference>
<protein>
    <submittedName>
        <fullName evidence="3">Recombination endonuclease subunit</fullName>
    </submittedName>
</protein>